<feature type="signal peptide" evidence="5">
    <location>
        <begin position="1"/>
        <end position="26"/>
    </location>
</feature>
<gene>
    <name evidence="7" type="ORF">HQ605_17650</name>
</gene>
<dbReference type="PANTHER" id="PTHR30532:SF24">
    <property type="entry name" value="FERRIC ENTEROBACTIN-BINDING PERIPLASMIC PROTEIN FEPB"/>
    <property type="match status" value="1"/>
</dbReference>
<comment type="subcellular location">
    <subcellularLocation>
        <location evidence="1">Cell envelope</location>
    </subcellularLocation>
</comment>
<dbReference type="SUPFAM" id="SSF53807">
    <property type="entry name" value="Helical backbone' metal receptor"/>
    <property type="match status" value="1"/>
</dbReference>
<dbReference type="InterPro" id="IPR002491">
    <property type="entry name" value="ABC_transptr_periplasmic_BD"/>
</dbReference>
<evidence type="ECO:0000256" key="1">
    <source>
        <dbReference type="ARBA" id="ARBA00004196"/>
    </source>
</evidence>
<evidence type="ECO:0000259" key="6">
    <source>
        <dbReference type="Pfam" id="PF01497"/>
    </source>
</evidence>
<evidence type="ECO:0000256" key="3">
    <source>
        <dbReference type="ARBA" id="ARBA00022448"/>
    </source>
</evidence>
<dbReference type="EMBL" id="JABUKG010000023">
    <property type="protein sequence ID" value="MBY6322648.1"/>
    <property type="molecule type" value="Genomic_DNA"/>
</dbReference>
<dbReference type="PANTHER" id="PTHR30532">
    <property type="entry name" value="IRON III DICITRATE-BINDING PERIPLASMIC PROTEIN"/>
    <property type="match status" value="1"/>
</dbReference>
<keyword evidence="4 5" id="KW-0732">Signal</keyword>
<accession>A0ABS7NX87</accession>
<proteinExistence type="inferred from homology"/>
<evidence type="ECO:0000313" key="8">
    <source>
        <dbReference type="Proteomes" id="UP001520140"/>
    </source>
</evidence>
<dbReference type="Proteomes" id="UP001520140">
    <property type="component" value="Unassembled WGS sequence"/>
</dbReference>
<comment type="similarity">
    <text evidence="2">Belongs to the bacterial solute-binding protein 8 family.</text>
</comment>
<sequence length="317" mass="32947">MTTSLPVRVGAASAVLALALAGCGGAGGNDAGDGGWFYTTAFGNTVTLDEAPHALVVDAYSAAALWDYGIRPAGVYGYGLSNGLGLGTADPSTMTVVGTDATFGTETAASLGADLVVGYSSEEDPTSWIWWDSAQAQQINAVAPFLGIDPSSTLDTTLDQYRSLAEALGGDTEGPAIEEQRAAYEDAKERVRRAVTAAPDLTVLPLNASADGVYLGTPELTVLGLLSGLGVRLAGPPTDGPWATVSWENVAQYPADIVLEYPASRDVLASAPVYGSLPGVEAGQVVDWDDKRPNTYAEYADWLTRFAETVERSTKVT</sequence>
<evidence type="ECO:0000256" key="4">
    <source>
        <dbReference type="ARBA" id="ARBA00022729"/>
    </source>
</evidence>
<organism evidence="7 8">
    <name type="scientific">Rhodococcoides kroppenstedtii</name>
    <dbReference type="NCBI Taxonomy" id="293050"/>
    <lineage>
        <taxon>Bacteria</taxon>
        <taxon>Bacillati</taxon>
        <taxon>Actinomycetota</taxon>
        <taxon>Actinomycetes</taxon>
        <taxon>Mycobacteriales</taxon>
        <taxon>Nocardiaceae</taxon>
        <taxon>Rhodococcoides</taxon>
    </lineage>
</organism>
<evidence type="ECO:0000313" key="7">
    <source>
        <dbReference type="EMBL" id="MBY6322648.1"/>
    </source>
</evidence>
<dbReference type="InterPro" id="IPR051313">
    <property type="entry name" value="Bact_iron-sidero_bind"/>
</dbReference>
<reference evidence="7 8" key="1">
    <citation type="submission" date="2020-06" db="EMBL/GenBank/DDBJ databases">
        <title>Taxonomy, biology and ecology of Rhodococcus bacteria occurring in California pistachio and other woody hosts as revealed by genome sequence analyses.</title>
        <authorList>
            <person name="Gai Y."/>
            <person name="Riely B."/>
        </authorList>
    </citation>
    <scope>NUCLEOTIDE SEQUENCE [LARGE SCALE GENOMIC DNA]</scope>
    <source>
        <strain evidence="7 8">BP-284</strain>
    </source>
</reference>
<dbReference type="RefSeq" id="WP_068103118.1">
    <property type="nucleotide sequence ID" value="NZ_JABUKE010000024.1"/>
</dbReference>
<name>A0ABS7NX87_9NOCA</name>
<dbReference type="Gene3D" id="3.40.50.1980">
    <property type="entry name" value="Nitrogenase molybdenum iron protein domain"/>
    <property type="match status" value="2"/>
</dbReference>
<keyword evidence="3" id="KW-0813">Transport</keyword>
<protein>
    <submittedName>
        <fullName evidence="7">ABC transporter substrate-binding protein</fullName>
    </submittedName>
</protein>
<evidence type="ECO:0000256" key="5">
    <source>
        <dbReference type="SAM" id="SignalP"/>
    </source>
</evidence>
<feature type="domain" description="Fe/B12 periplasmic-binding" evidence="6">
    <location>
        <begin position="93"/>
        <end position="290"/>
    </location>
</feature>
<evidence type="ECO:0000256" key="2">
    <source>
        <dbReference type="ARBA" id="ARBA00008814"/>
    </source>
</evidence>
<feature type="chain" id="PRO_5046583191" evidence="5">
    <location>
        <begin position="27"/>
        <end position="317"/>
    </location>
</feature>
<keyword evidence="8" id="KW-1185">Reference proteome</keyword>
<comment type="caution">
    <text evidence="7">The sequence shown here is derived from an EMBL/GenBank/DDBJ whole genome shotgun (WGS) entry which is preliminary data.</text>
</comment>
<dbReference type="Pfam" id="PF01497">
    <property type="entry name" value="Peripla_BP_2"/>
    <property type="match status" value="1"/>
</dbReference>